<evidence type="ECO:0000313" key="2">
    <source>
        <dbReference type="EMBL" id="GMG85359.1"/>
    </source>
</evidence>
<comment type="caution">
    <text evidence="2">The sequence shown here is derived from an EMBL/GenBank/DDBJ whole genome shotgun (WGS) entry which is preliminary data.</text>
</comment>
<dbReference type="GO" id="GO:0008237">
    <property type="term" value="F:metallopeptidase activity"/>
    <property type="evidence" value="ECO:0007669"/>
    <property type="project" value="UniProtKB-KW"/>
</dbReference>
<reference evidence="2 3" key="1">
    <citation type="submission" date="2023-04" db="EMBL/GenBank/DDBJ databases">
        <title>Marinoamorphus aggregata gen. nov., sp. Nov., isolate from tissue of brittle star Ophioplocus japonicus.</title>
        <authorList>
            <person name="Kawano K."/>
            <person name="Sawayama S."/>
            <person name="Nakagawa S."/>
        </authorList>
    </citation>
    <scope>NUCLEOTIDE SEQUENCE [LARGE SCALE GENOMIC DNA]</scope>
    <source>
        <strain evidence="2 3">NKW23</strain>
    </source>
</reference>
<keyword evidence="2" id="KW-0378">Hydrolase</keyword>
<dbReference type="EMBL" id="BSYI01000062">
    <property type="protein sequence ID" value="GMG85359.1"/>
    <property type="molecule type" value="Genomic_DNA"/>
</dbReference>
<name>A0ABQ6LTE0_9RHOB</name>
<dbReference type="PANTHER" id="PTHR30399">
    <property type="entry name" value="UNCHARACTERIZED PROTEIN YGJP"/>
    <property type="match status" value="1"/>
</dbReference>
<keyword evidence="2" id="KW-0482">Metalloprotease</keyword>
<protein>
    <submittedName>
        <fullName evidence="2">SprT family zinc-dependent metalloprotease</fullName>
    </submittedName>
</protein>
<dbReference type="RefSeq" id="WP_285674675.1">
    <property type="nucleotide sequence ID" value="NZ_BSYI01000062.1"/>
</dbReference>
<dbReference type="Proteomes" id="UP001239909">
    <property type="component" value="Unassembled WGS sequence"/>
</dbReference>
<dbReference type="Gene3D" id="3.30.2010.10">
    <property type="entry name" value="Metalloproteases ('zincins'), catalytic domain"/>
    <property type="match status" value="1"/>
</dbReference>
<dbReference type="PANTHER" id="PTHR30399:SF1">
    <property type="entry name" value="UTP PYROPHOSPHATASE"/>
    <property type="match status" value="1"/>
</dbReference>
<organism evidence="2 3">
    <name type="scientific">Paralimibaculum aggregatum</name>
    <dbReference type="NCBI Taxonomy" id="3036245"/>
    <lineage>
        <taxon>Bacteria</taxon>
        <taxon>Pseudomonadati</taxon>
        <taxon>Pseudomonadota</taxon>
        <taxon>Alphaproteobacteria</taxon>
        <taxon>Rhodobacterales</taxon>
        <taxon>Paracoccaceae</taxon>
        <taxon>Paralimibaculum</taxon>
    </lineage>
</organism>
<evidence type="ECO:0000313" key="3">
    <source>
        <dbReference type="Proteomes" id="UP001239909"/>
    </source>
</evidence>
<keyword evidence="2" id="KW-0645">Protease</keyword>
<keyword evidence="3" id="KW-1185">Reference proteome</keyword>
<dbReference type="CDD" id="cd07344">
    <property type="entry name" value="M48_yhfN_like"/>
    <property type="match status" value="1"/>
</dbReference>
<evidence type="ECO:0000259" key="1">
    <source>
        <dbReference type="Pfam" id="PF01863"/>
    </source>
</evidence>
<accession>A0ABQ6LTE0</accession>
<proteinExistence type="predicted"/>
<dbReference type="Pfam" id="PF01863">
    <property type="entry name" value="YgjP-like"/>
    <property type="match status" value="1"/>
</dbReference>
<sequence length="243" mass="26790">MGRAPRRAARGAARPALPERISLNDPPVAVRIAPSDRARRFTLRLTAEGEAVLTVPPGPEEAEIRGFLTRHAGWLAAARARLPEPLRVAPGMLLPVDGVPCRLVEGTGHRAALEDGRLVLPAGAAPGPATAAWLKRRAKARMVPLAEDFAARLGREISGIAFRDTRSRWGSCSARRRLSFSWRLAMAPEAVQTYLAAHEAAHLVEMNHSPRYWAVLASILPEHARARDWLKREGRALHRYRFD</sequence>
<gene>
    <name evidence="2" type="ORF">LNKW23_45790</name>
</gene>
<dbReference type="InterPro" id="IPR053136">
    <property type="entry name" value="UTP_pyrophosphatase-like"/>
</dbReference>
<dbReference type="InterPro" id="IPR002725">
    <property type="entry name" value="YgjP-like_metallopeptidase"/>
</dbReference>
<feature type="domain" description="YgjP-like metallopeptidase" evidence="1">
    <location>
        <begin position="39"/>
        <end position="232"/>
    </location>
</feature>